<feature type="chain" id="PRO_5046426161" evidence="1">
    <location>
        <begin position="23"/>
        <end position="109"/>
    </location>
</feature>
<keyword evidence="3" id="KW-1185">Reference proteome</keyword>
<reference evidence="2" key="1">
    <citation type="submission" date="2021-07" db="EMBL/GenBank/DDBJ databases">
        <title>Zhongshania sp. CAU 1632 isolated from seawater.</title>
        <authorList>
            <person name="Kim W."/>
        </authorList>
    </citation>
    <scope>NUCLEOTIDE SEQUENCE</scope>
    <source>
        <strain evidence="2">CAU 1632</strain>
    </source>
</reference>
<protein>
    <submittedName>
        <fullName evidence="2">Uncharacterized protein</fullName>
    </submittedName>
</protein>
<dbReference type="Proteomes" id="UP001166291">
    <property type="component" value="Unassembled WGS sequence"/>
</dbReference>
<proteinExistence type="predicted"/>
<gene>
    <name evidence="2" type="ORF">KXJ70_09865</name>
</gene>
<evidence type="ECO:0000256" key="1">
    <source>
        <dbReference type="SAM" id="SignalP"/>
    </source>
</evidence>
<comment type="caution">
    <text evidence="2">The sequence shown here is derived from an EMBL/GenBank/DDBJ whole genome shotgun (WGS) entry which is preliminary data.</text>
</comment>
<dbReference type="EMBL" id="JAHWDQ010000002">
    <property type="protein sequence ID" value="MBW2941084.1"/>
    <property type="molecule type" value="Genomic_DNA"/>
</dbReference>
<accession>A0ABS6VST1</accession>
<organism evidence="2 3">
    <name type="scientific">Zhongshania aquimaris</name>
    <dbReference type="NCBI Taxonomy" id="2857107"/>
    <lineage>
        <taxon>Bacteria</taxon>
        <taxon>Pseudomonadati</taxon>
        <taxon>Pseudomonadota</taxon>
        <taxon>Gammaproteobacteria</taxon>
        <taxon>Cellvibrionales</taxon>
        <taxon>Spongiibacteraceae</taxon>
        <taxon>Zhongshania</taxon>
    </lineage>
</organism>
<sequence>MRNTANILALLLLSVISNGVFADCAARAVYRAPEIPRLQETTFAQVVKLEKEVRNYIEDADQRLEACGKKVSPVSYNAAINRMERVTNAYNELVVFYKQNDVRSTFAAN</sequence>
<feature type="signal peptide" evidence="1">
    <location>
        <begin position="1"/>
        <end position="22"/>
    </location>
</feature>
<name>A0ABS6VST1_9GAMM</name>
<evidence type="ECO:0000313" key="3">
    <source>
        <dbReference type="Proteomes" id="UP001166291"/>
    </source>
</evidence>
<dbReference type="RefSeq" id="WP_219043338.1">
    <property type="nucleotide sequence ID" value="NZ_JAHWDQ010000002.1"/>
</dbReference>
<evidence type="ECO:0000313" key="2">
    <source>
        <dbReference type="EMBL" id="MBW2941084.1"/>
    </source>
</evidence>
<keyword evidence="1" id="KW-0732">Signal</keyword>